<dbReference type="AlphaFoldDB" id="A0AAW0KAM2"/>
<sequence>MTVSHLNITFAGNMITHEYDHDCVIFAIRGHCYSVRDSFVKDSDHEENESNDEDIEDDFEDEETKDEFDKEGIKDNSYVTFRFTVLKLERCTPEGSKFKYKWVKVDSLSDQALFVASMDAKLTVSILQRRYNLVGFSMDDGTIKHHCPSPFLLFYPTLWCPKPKSAHIGHQNLYPYEVAIQGNLIDPAVKGTLKTLLDHHYRIAAHGKLNITEIGEQQGALHELGFHHVQKTLLTLHYMLMTCIFTPPYETCMFM</sequence>
<protein>
    <submittedName>
        <fullName evidence="2">Uncharacterized protein</fullName>
    </submittedName>
</protein>
<keyword evidence="3" id="KW-1185">Reference proteome</keyword>
<evidence type="ECO:0000256" key="1">
    <source>
        <dbReference type="SAM" id="MobiDB-lite"/>
    </source>
</evidence>
<proteinExistence type="predicted"/>
<gene>
    <name evidence="2" type="ORF">CFP56_023418</name>
</gene>
<dbReference type="Proteomes" id="UP000237347">
    <property type="component" value="Unassembled WGS sequence"/>
</dbReference>
<feature type="compositionally biased region" description="Acidic residues" evidence="1">
    <location>
        <begin position="45"/>
        <end position="66"/>
    </location>
</feature>
<evidence type="ECO:0000313" key="2">
    <source>
        <dbReference type="EMBL" id="KAK7835574.1"/>
    </source>
</evidence>
<feature type="region of interest" description="Disordered" evidence="1">
    <location>
        <begin position="43"/>
        <end position="67"/>
    </location>
</feature>
<reference evidence="2 3" key="1">
    <citation type="journal article" date="2018" name="Sci. Data">
        <title>The draft genome sequence of cork oak.</title>
        <authorList>
            <person name="Ramos A.M."/>
            <person name="Usie A."/>
            <person name="Barbosa P."/>
            <person name="Barros P.M."/>
            <person name="Capote T."/>
            <person name="Chaves I."/>
            <person name="Simoes F."/>
            <person name="Abreu I."/>
            <person name="Carrasquinho I."/>
            <person name="Faro C."/>
            <person name="Guimaraes J.B."/>
            <person name="Mendonca D."/>
            <person name="Nobrega F."/>
            <person name="Rodrigues L."/>
            <person name="Saibo N.J.M."/>
            <person name="Varela M.C."/>
            <person name="Egas C."/>
            <person name="Matos J."/>
            <person name="Miguel C.M."/>
            <person name="Oliveira M.M."/>
            <person name="Ricardo C.P."/>
            <person name="Goncalves S."/>
        </authorList>
    </citation>
    <scope>NUCLEOTIDE SEQUENCE [LARGE SCALE GENOMIC DNA]</scope>
    <source>
        <strain evidence="3">cv. HL8</strain>
    </source>
</reference>
<organism evidence="2 3">
    <name type="scientific">Quercus suber</name>
    <name type="common">Cork oak</name>
    <dbReference type="NCBI Taxonomy" id="58331"/>
    <lineage>
        <taxon>Eukaryota</taxon>
        <taxon>Viridiplantae</taxon>
        <taxon>Streptophyta</taxon>
        <taxon>Embryophyta</taxon>
        <taxon>Tracheophyta</taxon>
        <taxon>Spermatophyta</taxon>
        <taxon>Magnoliopsida</taxon>
        <taxon>eudicotyledons</taxon>
        <taxon>Gunneridae</taxon>
        <taxon>Pentapetalae</taxon>
        <taxon>rosids</taxon>
        <taxon>fabids</taxon>
        <taxon>Fagales</taxon>
        <taxon>Fagaceae</taxon>
        <taxon>Quercus</taxon>
    </lineage>
</organism>
<dbReference type="EMBL" id="PKMF04000369">
    <property type="protein sequence ID" value="KAK7835574.1"/>
    <property type="molecule type" value="Genomic_DNA"/>
</dbReference>
<name>A0AAW0KAM2_QUESU</name>
<comment type="caution">
    <text evidence="2">The sequence shown here is derived from an EMBL/GenBank/DDBJ whole genome shotgun (WGS) entry which is preliminary data.</text>
</comment>
<accession>A0AAW0KAM2</accession>
<evidence type="ECO:0000313" key="3">
    <source>
        <dbReference type="Proteomes" id="UP000237347"/>
    </source>
</evidence>